<organism evidence="1 2">
    <name type="scientific">Candidatus Chazhemtobacterium aquaticus</name>
    <dbReference type="NCBI Taxonomy" id="2715735"/>
    <lineage>
        <taxon>Bacteria</taxon>
        <taxon>Candidatus Chazhemtobacteraceae</taxon>
        <taxon>Candidatus Chazhemtobacterium</taxon>
    </lineage>
</organism>
<dbReference type="Pfam" id="PF02583">
    <property type="entry name" value="Trns_repr_metal"/>
    <property type="match status" value="1"/>
</dbReference>
<dbReference type="KEGG" id="caqa:MICH65_0045"/>
<dbReference type="GO" id="GO:0045892">
    <property type="term" value="P:negative regulation of DNA-templated transcription"/>
    <property type="evidence" value="ECO:0007669"/>
    <property type="project" value="UniProtKB-ARBA"/>
</dbReference>
<sequence length="80" mass="8982">MKEDEVKSMQQMLRRIQGQVGGIERMLDEGRGNEDVLTQLSAAMSSLKTVARKILAAEATRCSESSKASERYATLLKRFF</sequence>
<dbReference type="CDD" id="cd10148">
    <property type="entry name" value="CsoR-like_DUF156"/>
    <property type="match status" value="1"/>
</dbReference>
<dbReference type="InterPro" id="IPR038390">
    <property type="entry name" value="Metal_Tscrpt_repr_sf"/>
</dbReference>
<dbReference type="GO" id="GO:0003677">
    <property type="term" value="F:DNA binding"/>
    <property type="evidence" value="ECO:0007669"/>
    <property type="project" value="InterPro"/>
</dbReference>
<reference evidence="2" key="1">
    <citation type="journal article" date="2020" name="Microorganisms">
        <title>Complete Genome of a Member of a New Bacterial Lineage in the Microgenomates Group Reveals an Unusual Nucleotide Composition Disparity Between Two Strands of DNA and Limited Metabolic Potential.</title>
        <authorList>
            <person name="Kadnikov V.V."/>
            <person name="Mardanov A.V."/>
            <person name="Beletsky A.V."/>
            <person name="Karnachuk O.V."/>
            <person name="Ravin N.V."/>
        </authorList>
    </citation>
    <scope>NUCLEOTIDE SEQUENCE [LARGE SCALE GENOMIC DNA]</scope>
</reference>
<dbReference type="PANTHER" id="PTHR33677:SF5">
    <property type="entry name" value="TRANSCRIPTIONAL REPRESSOR FRMR"/>
    <property type="match status" value="1"/>
</dbReference>
<keyword evidence="2" id="KW-1185">Reference proteome</keyword>
<gene>
    <name evidence="1" type="ORF">MICH65_0045</name>
</gene>
<accession>A0A857N4Q0</accession>
<dbReference type="RefSeq" id="WP_161931435.1">
    <property type="nucleotide sequence ID" value="NZ_CP047901.1"/>
</dbReference>
<evidence type="ECO:0000313" key="1">
    <source>
        <dbReference type="EMBL" id="QHO63026.1"/>
    </source>
</evidence>
<dbReference type="Gene3D" id="1.20.58.1000">
    <property type="entry name" value="Metal-sensitive repressor, helix protomer"/>
    <property type="match status" value="1"/>
</dbReference>
<dbReference type="GO" id="GO:0046872">
    <property type="term" value="F:metal ion binding"/>
    <property type="evidence" value="ECO:0007669"/>
    <property type="project" value="InterPro"/>
</dbReference>
<protein>
    <recommendedName>
        <fullName evidence="3">Transcriptional regulator</fullName>
    </recommendedName>
</protein>
<name>A0A857N4Q0_9BACT</name>
<dbReference type="AlphaFoldDB" id="A0A857N4Q0"/>
<evidence type="ECO:0000313" key="2">
    <source>
        <dbReference type="Proteomes" id="UP000463983"/>
    </source>
</evidence>
<evidence type="ECO:0008006" key="3">
    <source>
        <dbReference type="Google" id="ProtNLM"/>
    </source>
</evidence>
<dbReference type="PANTHER" id="PTHR33677">
    <property type="entry name" value="TRANSCRIPTIONAL REPRESSOR FRMR-RELATED"/>
    <property type="match status" value="1"/>
</dbReference>
<dbReference type="InterPro" id="IPR003735">
    <property type="entry name" value="Metal_Tscrpt_repr"/>
</dbReference>
<proteinExistence type="predicted"/>
<dbReference type="Proteomes" id="UP000463983">
    <property type="component" value="Chromosome"/>
</dbReference>
<dbReference type="EMBL" id="CP047901">
    <property type="protein sequence ID" value="QHO63026.1"/>
    <property type="molecule type" value="Genomic_DNA"/>
</dbReference>